<protein>
    <recommendedName>
        <fullName evidence="3">Toprim domain-containing protein</fullName>
    </recommendedName>
</protein>
<evidence type="ECO:0000313" key="1">
    <source>
        <dbReference type="EMBL" id="ETK13047.1"/>
    </source>
</evidence>
<name>W2D2W9_9BACT</name>
<dbReference type="EMBL" id="AYYF01000984">
    <property type="protein sequence ID" value="ETK13047.1"/>
    <property type="molecule type" value="Genomic_DNA"/>
</dbReference>
<organism evidence="1 2">
    <name type="scientific">Tannerella sp. oral taxon BU063 isolate Cell 8/11</name>
    <dbReference type="NCBI Taxonomy" id="1411915"/>
    <lineage>
        <taxon>Bacteria</taxon>
        <taxon>Pseudomonadati</taxon>
        <taxon>Bacteroidota</taxon>
        <taxon>Bacteroidia</taxon>
        <taxon>Bacteroidales</taxon>
        <taxon>Tannerellaceae</taxon>
        <taxon>Tannerella</taxon>
    </lineage>
</organism>
<reference evidence="1 2" key="1">
    <citation type="submission" date="2013-11" db="EMBL/GenBank/DDBJ databases">
        <title>Single cell genomics of uncultured Tannerella BU063 (oral taxon 286).</title>
        <authorList>
            <person name="Beall C.J."/>
            <person name="Campbell A.G."/>
            <person name="Griffen A.L."/>
            <person name="Podar M."/>
            <person name="Leys E.J."/>
        </authorList>
    </citation>
    <scope>NUCLEOTIDE SEQUENCE [LARGE SCALE GENOMIC DNA]</scope>
    <source>
        <strain evidence="1">Cell 8/11</strain>
    </source>
</reference>
<feature type="non-terminal residue" evidence="1">
    <location>
        <position position="152"/>
    </location>
</feature>
<feature type="non-terminal residue" evidence="1">
    <location>
        <position position="1"/>
    </location>
</feature>
<dbReference type="Proteomes" id="UP000034980">
    <property type="component" value="Unassembled WGS sequence"/>
</dbReference>
<sequence>AESIAVVDELYRLAGIYHTCILCVLHFVPNGIKLRGHIGSELQRKSAAILSIEKDDNPALSVVKALKVRDGSPLDVPIMLFGWDKERDMHVSRGEKSEEERERRKTAELLLIAREVFRAHDRLSHDELLRLIMQTVEVKERTAKDYIRHMQE</sequence>
<accession>W2D2W9</accession>
<evidence type="ECO:0000313" key="2">
    <source>
        <dbReference type="Proteomes" id="UP000034980"/>
    </source>
</evidence>
<dbReference type="AlphaFoldDB" id="W2D2W9"/>
<proteinExistence type="predicted"/>
<evidence type="ECO:0008006" key="3">
    <source>
        <dbReference type="Google" id="ProtNLM"/>
    </source>
</evidence>
<gene>
    <name evidence="1" type="ORF">T235_05770</name>
</gene>
<comment type="caution">
    <text evidence="1">The sequence shown here is derived from an EMBL/GenBank/DDBJ whole genome shotgun (WGS) entry which is preliminary data.</text>
</comment>